<sequence length="179" mass="20068">MLPSVEEEDYSYEHRPPSLRGLQSLDPDLVFYCPFCARKKGKPFPFKTTRTILASPEAMVFRCDPALLIVTLTLPDANRQPLVTNLVKAHVSMWYEGNMEAVHMLRVPVIDPSRKKRVRTKEVKAAEEFLRKNELCKIVVIVNTHATQDGTLVNSCEGTWLGPVSDPYGEPPRGGGESS</sequence>
<reference evidence="1" key="1">
    <citation type="submission" date="2019-10" db="EMBL/GenBank/DDBJ databases">
        <authorList>
            <consortium name="DOE Joint Genome Institute"/>
            <person name="Kuo A."/>
            <person name="Miyauchi S."/>
            <person name="Kiss E."/>
            <person name="Drula E."/>
            <person name="Kohler A."/>
            <person name="Sanchez-Garcia M."/>
            <person name="Andreopoulos B."/>
            <person name="Barry K.W."/>
            <person name="Bonito G."/>
            <person name="Buee M."/>
            <person name="Carver A."/>
            <person name="Chen C."/>
            <person name="Cichocki N."/>
            <person name="Clum A."/>
            <person name="Culley D."/>
            <person name="Crous P.W."/>
            <person name="Fauchery L."/>
            <person name="Girlanda M."/>
            <person name="Hayes R."/>
            <person name="Keri Z."/>
            <person name="Labutti K."/>
            <person name="Lipzen A."/>
            <person name="Lombard V."/>
            <person name="Magnuson J."/>
            <person name="Maillard F."/>
            <person name="Morin E."/>
            <person name="Murat C."/>
            <person name="Nolan M."/>
            <person name="Ohm R."/>
            <person name="Pangilinan J."/>
            <person name="Pereira M."/>
            <person name="Perotto S."/>
            <person name="Peter M."/>
            <person name="Riley R."/>
            <person name="Sitrit Y."/>
            <person name="Stielow B."/>
            <person name="Szollosi G."/>
            <person name="Zifcakova L."/>
            <person name="Stursova M."/>
            <person name="Spatafora J.W."/>
            <person name="Tedersoo L."/>
            <person name="Vaario L.-M."/>
            <person name="Yamada A."/>
            <person name="Yan M."/>
            <person name="Wang P."/>
            <person name="Xu J."/>
            <person name="Bruns T."/>
            <person name="Baldrian P."/>
            <person name="Vilgalys R."/>
            <person name="Henrissat B."/>
            <person name="Grigoriev I.V."/>
            <person name="Hibbett D."/>
            <person name="Nagy L.G."/>
            <person name="Martin F.M."/>
        </authorList>
    </citation>
    <scope>NUCLEOTIDE SEQUENCE</scope>
    <source>
        <strain evidence="1">P2</strain>
    </source>
</reference>
<keyword evidence="2" id="KW-1185">Reference proteome</keyword>
<accession>A0ACB6Z046</accession>
<name>A0ACB6Z046_THEGA</name>
<comment type="caution">
    <text evidence="1">The sequence shown here is derived from an EMBL/GenBank/DDBJ whole genome shotgun (WGS) entry which is preliminary data.</text>
</comment>
<reference evidence="1" key="2">
    <citation type="journal article" date="2020" name="Nat. Commun.">
        <title>Large-scale genome sequencing of mycorrhizal fungi provides insights into the early evolution of symbiotic traits.</title>
        <authorList>
            <person name="Miyauchi S."/>
            <person name="Kiss E."/>
            <person name="Kuo A."/>
            <person name="Drula E."/>
            <person name="Kohler A."/>
            <person name="Sanchez-Garcia M."/>
            <person name="Morin E."/>
            <person name="Andreopoulos B."/>
            <person name="Barry K.W."/>
            <person name="Bonito G."/>
            <person name="Buee M."/>
            <person name="Carver A."/>
            <person name="Chen C."/>
            <person name="Cichocki N."/>
            <person name="Clum A."/>
            <person name="Culley D."/>
            <person name="Crous P.W."/>
            <person name="Fauchery L."/>
            <person name="Girlanda M."/>
            <person name="Hayes R.D."/>
            <person name="Keri Z."/>
            <person name="LaButti K."/>
            <person name="Lipzen A."/>
            <person name="Lombard V."/>
            <person name="Magnuson J."/>
            <person name="Maillard F."/>
            <person name="Murat C."/>
            <person name="Nolan M."/>
            <person name="Ohm R.A."/>
            <person name="Pangilinan J."/>
            <person name="Pereira M.F."/>
            <person name="Perotto S."/>
            <person name="Peter M."/>
            <person name="Pfister S."/>
            <person name="Riley R."/>
            <person name="Sitrit Y."/>
            <person name="Stielow J.B."/>
            <person name="Szollosi G."/>
            <person name="Zifcakova L."/>
            <person name="Stursova M."/>
            <person name="Spatafora J.W."/>
            <person name="Tedersoo L."/>
            <person name="Vaario L.M."/>
            <person name="Yamada A."/>
            <person name="Yan M."/>
            <person name="Wang P."/>
            <person name="Xu J."/>
            <person name="Bruns T."/>
            <person name="Baldrian P."/>
            <person name="Vilgalys R."/>
            <person name="Dunand C."/>
            <person name="Henrissat B."/>
            <person name="Grigoriev I.V."/>
            <person name="Hibbett D."/>
            <person name="Nagy L.G."/>
            <person name="Martin F.M."/>
        </authorList>
    </citation>
    <scope>NUCLEOTIDE SEQUENCE</scope>
    <source>
        <strain evidence="1">P2</strain>
    </source>
</reference>
<evidence type="ECO:0000313" key="2">
    <source>
        <dbReference type="Proteomes" id="UP000886501"/>
    </source>
</evidence>
<protein>
    <submittedName>
        <fullName evidence="1">Uncharacterized protein</fullName>
    </submittedName>
</protein>
<dbReference type="EMBL" id="MU118290">
    <property type="protein sequence ID" value="KAF9643074.1"/>
    <property type="molecule type" value="Genomic_DNA"/>
</dbReference>
<proteinExistence type="predicted"/>
<dbReference type="Proteomes" id="UP000886501">
    <property type="component" value="Unassembled WGS sequence"/>
</dbReference>
<evidence type="ECO:0000313" key="1">
    <source>
        <dbReference type="EMBL" id="KAF9643074.1"/>
    </source>
</evidence>
<gene>
    <name evidence="1" type="ORF">BDM02DRAFT_3192250</name>
</gene>
<organism evidence="1 2">
    <name type="scientific">Thelephora ganbajun</name>
    <name type="common">Ganba fungus</name>
    <dbReference type="NCBI Taxonomy" id="370292"/>
    <lineage>
        <taxon>Eukaryota</taxon>
        <taxon>Fungi</taxon>
        <taxon>Dikarya</taxon>
        <taxon>Basidiomycota</taxon>
        <taxon>Agaricomycotina</taxon>
        <taxon>Agaricomycetes</taxon>
        <taxon>Thelephorales</taxon>
        <taxon>Thelephoraceae</taxon>
        <taxon>Thelephora</taxon>
    </lineage>
</organism>